<dbReference type="SMART" id="SM00028">
    <property type="entry name" value="TPR"/>
    <property type="match status" value="10"/>
</dbReference>
<name>A0A9E8LW06_9BACI</name>
<evidence type="ECO:0000256" key="2">
    <source>
        <dbReference type="ARBA" id="ARBA00022803"/>
    </source>
</evidence>
<gene>
    <name evidence="4" type="ORF">OE104_04390</name>
</gene>
<dbReference type="InterPro" id="IPR019734">
    <property type="entry name" value="TPR_rpt"/>
</dbReference>
<protein>
    <submittedName>
        <fullName evidence="4">Tetratricopeptide repeat protein</fullName>
    </submittedName>
</protein>
<dbReference type="Pfam" id="PF14559">
    <property type="entry name" value="TPR_19"/>
    <property type="match status" value="4"/>
</dbReference>
<feature type="repeat" description="TPR" evidence="3">
    <location>
        <begin position="373"/>
        <end position="406"/>
    </location>
</feature>
<reference evidence="4" key="1">
    <citation type="submission" date="2022-09" db="EMBL/GenBank/DDBJ databases">
        <title>Complete Genomes of Fervidibacillus albus and Fervidibacillus halotolerans isolated from tidal flat sediments.</title>
        <authorList>
            <person name="Kwon K.K."/>
            <person name="Yang S.-H."/>
            <person name="Park M.J."/>
            <person name="Oh H.-M."/>
        </authorList>
    </citation>
    <scope>NUCLEOTIDE SEQUENCE</scope>
    <source>
        <strain evidence="4">MEBiC13591</strain>
    </source>
</reference>
<evidence type="ECO:0000313" key="5">
    <source>
        <dbReference type="Proteomes" id="UP001164718"/>
    </source>
</evidence>
<dbReference type="AlphaFoldDB" id="A0A9E8LW06"/>
<evidence type="ECO:0000256" key="3">
    <source>
        <dbReference type="PROSITE-ProRule" id="PRU00339"/>
    </source>
</evidence>
<evidence type="ECO:0000313" key="4">
    <source>
        <dbReference type="EMBL" id="WAA10566.1"/>
    </source>
</evidence>
<dbReference type="InterPro" id="IPR051012">
    <property type="entry name" value="CellSynth/LPSAsmb/PSIAsmb"/>
</dbReference>
<dbReference type="PROSITE" id="PS50005">
    <property type="entry name" value="TPR"/>
    <property type="match status" value="4"/>
</dbReference>
<organism evidence="4 5">
    <name type="scientific">Fervidibacillus albus</name>
    <dbReference type="NCBI Taxonomy" id="2980026"/>
    <lineage>
        <taxon>Bacteria</taxon>
        <taxon>Bacillati</taxon>
        <taxon>Bacillota</taxon>
        <taxon>Bacilli</taxon>
        <taxon>Bacillales</taxon>
        <taxon>Bacillaceae</taxon>
        <taxon>Fervidibacillus</taxon>
    </lineage>
</organism>
<dbReference type="Pfam" id="PF13176">
    <property type="entry name" value="TPR_7"/>
    <property type="match status" value="1"/>
</dbReference>
<dbReference type="EMBL" id="CP106878">
    <property type="protein sequence ID" value="WAA10566.1"/>
    <property type="molecule type" value="Genomic_DNA"/>
</dbReference>
<accession>A0A9E8LW06</accession>
<dbReference type="PANTHER" id="PTHR45586:SF1">
    <property type="entry name" value="LIPOPOLYSACCHARIDE ASSEMBLY PROTEIN B"/>
    <property type="match status" value="1"/>
</dbReference>
<dbReference type="RefSeq" id="WP_275418360.1">
    <property type="nucleotide sequence ID" value="NZ_CP106878.1"/>
</dbReference>
<dbReference type="InterPro" id="IPR011990">
    <property type="entry name" value="TPR-like_helical_dom_sf"/>
</dbReference>
<proteinExistence type="predicted"/>
<keyword evidence="1" id="KW-0677">Repeat</keyword>
<keyword evidence="5" id="KW-1185">Reference proteome</keyword>
<evidence type="ECO:0000256" key="1">
    <source>
        <dbReference type="ARBA" id="ARBA00022737"/>
    </source>
</evidence>
<dbReference type="SUPFAM" id="SSF48452">
    <property type="entry name" value="TPR-like"/>
    <property type="match status" value="2"/>
</dbReference>
<dbReference type="Proteomes" id="UP001164718">
    <property type="component" value="Chromosome"/>
</dbReference>
<feature type="repeat" description="TPR" evidence="3">
    <location>
        <begin position="237"/>
        <end position="270"/>
    </location>
</feature>
<keyword evidence="2 3" id="KW-0802">TPR repeat</keyword>
<sequence length="420" mass="48924">MNRIQETLRALENGHVQKAMKMKEEIQKNGDDEEIYVLAEQLKNLGFLEEVIPLYETLRNRYPEEGELLLALAEIYIQLDEDEQALLVLEKIKRDDPVYVESLLLSADLYEKEGLYEVCEQKLREAENLLPEEPLIQFALGEFFRSIGKFAEAVYNYEKVLQKTDEIGGVNIYDRLAEIYSAAGEFEKALPFFEQAVEKRLTVDLLFEYGFTLYQAGYVQKAIEKLEEVLTLDPDYGSVYFPLAKAYEKEGDYASALKVAKEGAKVQPFQKELHHFTGKLLLTLGKYEEAEQYFQKALEIDPEYVEAVLSLNELLFHQERYDEAIERMQSLIEEGEEDPNVLWDYAVACQHEEKFSEALSAYIQAYKYFKENEKFLQNYGFFLLEAGNKGDAIEVFKHLLQFDPTNDDYINMLERLERND</sequence>
<dbReference type="PANTHER" id="PTHR45586">
    <property type="entry name" value="TPR REPEAT-CONTAINING PROTEIN PA4667"/>
    <property type="match status" value="1"/>
</dbReference>
<dbReference type="PROSITE" id="PS50293">
    <property type="entry name" value="TPR_REGION"/>
    <property type="match status" value="1"/>
</dbReference>
<feature type="repeat" description="TPR" evidence="3">
    <location>
        <begin position="203"/>
        <end position="236"/>
    </location>
</feature>
<dbReference type="KEGG" id="faf:OE104_04390"/>
<dbReference type="Gene3D" id="1.25.40.10">
    <property type="entry name" value="Tetratricopeptide repeat domain"/>
    <property type="match status" value="3"/>
</dbReference>
<feature type="repeat" description="TPR" evidence="3">
    <location>
        <begin position="271"/>
        <end position="304"/>
    </location>
</feature>